<accession>A0A0G0VB40</accession>
<dbReference type="Gene3D" id="2.180.10.10">
    <property type="entry name" value="RHS repeat-associated core"/>
    <property type="match status" value="1"/>
</dbReference>
<comment type="caution">
    <text evidence="1">The sequence shown here is derived from an EMBL/GenBank/DDBJ whole genome shotgun (WGS) entry which is preliminary data.</text>
</comment>
<gene>
    <name evidence="1" type="ORF">UU50_C0021G0001</name>
</gene>
<reference evidence="1 2" key="1">
    <citation type="journal article" date="2015" name="Nature">
        <title>rRNA introns, odd ribosomes, and small enigmatic genomes across a large radiation of phyla.</title>
        <authorList>
            <person name="Brown C.T."/>
            <person name="Hug L.A."/>
            <person name="Thomas B.C."/>
            <person name="Sharon I."/>
            <person name="Castelle C.J."/>
            <person name="Singh A."/>
            <person name="Wilkins M.J."/>
            <person name="Williams K.H."/>
            <person name="Banfield J.F."/>
        </authorList>
    </citation>
    <scope>NUCLEOTIDE SEQUENCE [LARGE SCALE GENOMIC DNA]</scope>
</reference>
<sequence>MVQHPLETIHTDGLGSIFVVTDESGIMTELLDYNPFGTERSSWSSTSEDGEAESQKTYIGEYSDKELGQSNFNFIPTTC</sequence>
<evidence type="ECO:0000313" key="2">
    <source>
        <dbReference type="Proteomes" id="UP000033930"/>
    </source>
</evidence>
<name>A0A0G0VB40_9BACT</name>
<dbReference type="AlphaFoldDB" id="A0A0G0VB40"/>
<protein>
    <submittedName>
        <fullName evidence="1">Uncharacterized protein</fullName>
    </submittedName>
</protein>
<dbReference type="EMBL" id="LCAW01000021">
    <property type="protein sequence ID" value="KKR98123.1"/>
    <property type="molecule type" value="Genomic_DNA"/>
</dbReference>
<proteinExistence type="predicted"/>
<evidence type="ECO:0000313" key="1">
    <source>
        <dbReference type="EMBL" id="KKR98123.1"/>
    </source>
</evidence>
<dbReference type="Proteomes" id="UP000033930">
    <property type="component" value="Unassembled WGS sequence"/>
</dbReference>
<organism evidence="1 2">
    <name type="scientific">Candidatus Uhrbacteria bacterium GW2011_GWC1_41_20</name>
    <dbReference type="NCBI Taxonomy" id="1618983"/>
    <lineage>
        <taxon>Bacteria</taxon>
        <taxon>Candidatus Uhriibacteriota</taxon>
    </lineage>
</organism>